<keyword evidence="5 7" id="KW-1133">Transmembrane helix</keyword>
<evidence type="ECO:0000256" key="4">
    <source>
        <dbReference type="ARBA" id="ARBA00022692"/>
    </source>
</evidence>
<dbReference type="EMBL" id="DF820464">
    <property type="protein sequence ID" value="GAK56513.1"/>
    <property type="molecule type" value="Genomic_DNA"/>
</dbReference>
<feature type="transmembrane region" description="Helical" evidence="7">
    <location>
        <begin position="98"/>
        <end position="123"/>
    </location>
</feature>
<dbReference type="Proteomes" id="UP000030661">
    <property type="component" value="Unassembled WGS sequence"/>
</dbReference>
<evidence type="ECO:0000256" key="6">
    <source>
        <dbReference type="ARBA" id="ARBA00023136"/>
    </source>
</evidence>
<sequence>MKTLALFIRKHYTRLLTLIAVLALWQIGVMVFEIKEFILPAPLTILAQLFLPRYASQHRWLTHISTTLSEILLSFCVTAVVGIAAAILMTWSRILRQIISPIIILFNSLPKIALAPLFLLWFGYGIVPNVMIAFLVAFFPIVINTFTGLNAVDEDLLDLVRYLHASKWQIFVKIQLPNSLPYIFSGFKISTTLCVVGAIVGEFIASTRGLGFLMKSAQGYMNTALMFASLLLISMLGVGFFSCIALLERWLMPWEES</sequence>
<keyword evidence="2 7" id="KW-0813">Transport</keyword>
<feature type="transmembrane region" description="Helical" evidence="7">
    <location>
        <begin position="130"/>
        <end position="152"/>
    </location>
</feature>
<dbReference type="HOGENOM" id="CLU_046113_2_1_0"/>
<dbReference type="GO" id="GO:0055085">
    <property type="term" value="P:transmembrane transport"/>
    <property type="evidence" value="ECO:0007669"/>
    <property type="project" value="InterPro"/>
</dbReference>
<organism evidence="9">
    <name type="scientific">Vecturithrix granuli</name>
    <dbReference type="NCBI Taxonomy" id="1499967"/>
    <lineage>
        <taxon>Bacteria</taxon>
        <taxon>Candidatus Moduliflexota</taxon>
        <taxon>Candidatus Vecturitrichia</taxon>
        <taxon>Candidatus Vecturitrichales</taxon>
        <taxon>Candidatus Vecturitrichaceae</taxon>
        <taxon>Candidatus Vecturithrix</taxon>
    </lineage>
</organism>
<keyword evidence="4 7" id="KW-0812">Transmembrane</keyword>
<dbReference type="PROSITE" id="PS50928">
    <property type="entry name" value="ABC_TM1"/>
    <property type="match status" value="1"/>
</dbReference>
<feature type="transmembrane region" description="Helical" evidence="7">
    <location>
        <begin position="182"/>
        <end position="204"/>
    </location>
</feature>
<dbReference type="PANTHER" id="PTHR30151:SF20">
    <property type="entry name" value="ABC TRANSPORTER PERMEASE PROTEIN HI_0355-RELATED"/>
    <property type="match status" value="1"/>
</dbReference>
<keyword evidence="6 7" id="KW-0472">Membrane</keyword>
<protein>
    <submittedName>
        <fullName evidence="9">ABC-type nitrate/sulfonate/bicarbonate transport system</fullName>
    </submittedName>
</protein>
<dbReference type="Pfam" id="PF00528">
    <property type="entry name" value="BPD_transp_1"/>
    <property type="match status" value="1"/>
</dbReference>
<dbReference type="Gene3D" id="1.10.3720.10">
    <property type="entry name" value="MetI-like"/>
    <property type="match status" value="1"/>
</dbReference>
<evidence type="ECO:0000256" key="7">
    <source>
        <dbReference type="RuleBase" id="RU363032"/>
    </source>
</evidence>
<dbReference type="InterPro" id="IPR000515">
    <property type="entry name" value="MetI-like"/>
</dbReference>
<keyword evidence="10" id="KW-1185">Reference proteome</keyword>
<reference evidence="9" key="1">
    <citation type="journal article" date="2015" name="PeerJ">
        <title>First genomic representation of candidate bacterial phylum KSB3 points to enhanced environmental sensing as a trigger of wastewater bulking.</title>
        <authorList>
            <person name="Sekiguchi Y."/>
            <person name="Ohashi A."/>
            <person name="Parks D.H."/>
            <person name="Yamauchi T."/>
            <person name="Tyson G.W."/>
            <person name="Hugenholtz P."/>
        </authorList>
    </citation>
    <scope>NUCLEOTIDE SEQUENCE [LARGE SCALE GENOMIC DNA]</scope>
</reference>
<comment type="subcellular location">
    <subcellularLocation>
        <location evidence="1 7">Cell membrane</location>
        <topology evidence="1 7">Multi-pass membrane protein</topology>
    </subcellularLocation>
</comment>
<evidence type="ECO:0000256" key="3">
    <source>
        <dbReference type="ARBA" id="ARBA00022475"/>
    </source>
</evidence>
<evidence type="ECO:0000256" key="5">
    <source>
        <dbReference type="ARBA" id="ARBA00022989"/>
    </source>
</evidence>
<accession>A0A081BW08</accession>
<keyword evidence="3" id="KW-1003">Cell membrane</keyword>
<feature type="transmembrane region" description="Helical" evidence="7">
    <location>
        <begin position="12"/>
        <end position="31"/>
    </location>
</feature>
<proteinExistence type="inferred from homology"/>
<evidence type="ECO:0000259" key="8">
    <source>
        <dbReference type="PROSITE" id="PS50928"/>
    </source>
</evidence>
<dbReference type="PANTHER" id="PTHR30151">
    <property type="entry name" value="ALKANE SULFONATE ABC TRANSPORTER-RELATED, MEMBRANE SUBUNIT"/>
    <property type="match status" value="1"/>
</dbReference>
<feature type="transmembrane region" description="Helical" evidence="7">
    <location>
        <begin position="225"/>
        <end position="247"/>
    </location>
</feature>
<dbReference type="AlphaFoldDB" id="A0A081BW08"/>
<evidence type="ECO:0000256" key="1">
    <source>
        <dbReference type="ARBA" id="ARBA00004651"/>
    </source>
</evidence>
<dbReference type="GO" id="GO:0005886">
    <property type="term" value="C:plasma membrane"/>
    <property type="evidence" value="ECO:0007669"/>
    <property type="project" value="UniProtKB-SubCell"/>
</dbReference>
<comment type="similarity">
    <text evidence="7">Belongs to the binding-protein-dependent transport system permease family.</text>
</comment>
<dbReference type="InterPro" id="IPR035906">
    <property type="entry name" value="MetI-like_sf"/>
</dbReference>
<gene>
    <name evidence="9" type="ORF">U27_03475</name>
</gene>
<feature type="domain" description="ABC transmembrane type-1" evidence="8">
    <location>
        <begin position="64"/>
        <end position="242"/>
    </location>
</feature>
<dbReference type="CDD" id="cd06261">
    <property type="entry name" value="TM_PBP2"/>
    <property type="match status" value="1"/>
</dbReference>
<dbReference type="eggNOG" id="COG0600">
    <property type="taxonomic scope" value="Bacteria"/>
</dbReference>
<evidence type="ECO:0000313" key="9">
    <source>
        <dbReference type="EMBL" id="GAK56513.1"/>
    </source>
</evidence>
<evidence type="ECO:0000256" key="2">
    <source>
        <dbReference type="ARBA" id="ARBA00022448"/>
    </source>
</evidence>
<evidence type="ECO:0000313" key="10">
    <source>
        <dbReference type="Proteomes" id="UP000030661"/>
    </source>
</evidence>
<name>A0A081BW08_VECG1</name>
<dbReference type="SUPFAM" id="SSF161098">
    <property type="entry name" value="MetI-like"/>
    <property type="match status" value="1"/>
</dbReference>
<feature type="transmembrane region" description="Helical" evidence="7">
    <location>
        <begin position="67"/>
        <end position="92"/>
    </location>
</feature>
<dbReference type="STRING" id="1499967.U27_03475"/>